<accession>A0A853ILV2</accession>
<evidence type="ECO:0000313" key="3">
    <source>
        <dbReference type="EMBL" id="NYZ68746.1"/>
    </source>
</evidence>
<dbReference type="Gene3D" id="1.20.120.160">
    <property type="entry name" value="HPT domain"/>
    <property type="match status" value="1"/>
</dbReference>
<gene>
    <name evidence="3" type="ORF">H0A36_22270</name>
</gene>
<keyword evidence="1" id="KW-0175">Coiled coil</keyword>
<proteinExistence type="predicted"/>
<dbReference type="InterPro" id="IPR058661">
    <property type="entry name" value="FimL_2nd"/>
</dbReference>
<dbReference type="Pfam" id="PF26379">
    <property type="entry name" value="FimL_2nd"/>
    <property type="match status" value="1"/>
</dbReference>
<evidence type="ECO:0000313" key="4">
    <source>
        <dbReference type="Proteomes" id="UP000569732"/>
    </source>
</evidence>
<dbReference type="Proteomes" id="UP000569732">
    <property type="component" value="Unassembled WGS sequence"/>
</dbReference>
<dbReference type="EMBL" id="JACCKB010000049">
    <property type="protein sequence ID" value="NYZ68746.1"/>
    <property type="molecule type" value="Genomic_DNA"/>
</dbReference>
<reference evidence="3 4" key="1">
    <citation type="submission" date="2020-07" db="EMBL/GenBank/DDBJ databases">
        <title>Endozoicomonas sp. nov., isolated from sediment.</title>
        <authorList>
            <person name="Gu T."/>
        </authorList>
    </citation>
    <scope>NUCLEOTIDE SEQUENCE [LARGE SCALE GENOMIC DNA]</scope>
    <source>
        <strain evidence="3 4">SM1973</strain>
    </source>
</reference>
<comment type="caution">
    <text evidence="3">The sequence shown here is derived from an EMBL/GenBank/DDBJ whole genome shotgun (WGS) entry which is preliminary data.</text>
</comment>
<dbReference type="RefSeq" id="WP_180570747.1">
    <property type="nucleotide sequence ID" value="NZ_JACCKB010000049.1"/>
</dbReference>
<organism evidence="3 4">
    <name type="scientific">Spartinivicinus marinus</name>
    <dbReference type="NCBI Taxonomy" id="2994442"/>
    <lineage>
        <taxon>Bacteria</taxon>
        <taxon>Pseudomonadati</taxon>
        <taxon>Pseudomonadota</taxon>
        <taxon>Gammaproteobacteria</taxon>
        <taxon>Oceanospirillales</taxon>
        <taxon>Zooshikellaceae</taxon>
        <taxon>Spartinivicinus</taxon>
    </lineage>
</organism>
<sequence length="565" mass="62055">MAGATSLNLVREELEATIQNAESSLESFIEDRENSGHIQSCVDYLQQIRGTLSLIEMSGAELLAQEMVNLATDIPAGASQEKDETLSALGNALFVLNRYLEYLLLNKAELPELLIPTINDMREARHQPTLPESHFFAVRLDTPLDLQPKAEVNQDELLQSTRRLRHMYQIGLLALFKNEQPHSSVGLMSRAVSRLYSLYGHLKVGKLLWAAAAALDGFSAAQMQITKPRKLLFGKVDRQIKRLQGDSQETASLEPPKGLLKELLYLVALADTDTPKLVSVKKHYNIVALPFTDHSLAEERSILAGPGNAVYKSVSSAIKEELATIKDMLDLVERGAGQTDNDYTDMLASISKLEKTLIVVGLLSAARSLQAQYKVVEKWQAAGKLEDEKELLKLADAVLYVESMVSSLESNQVRSSERESATPGEESTTMANNQLAEAKIVVVGESQAGLAMAKRAITAYMESNWDKAHLGNLPTTLHAVRGGLYFMGLERAANILEACTNFIDQRIIHGNEPPTNEMLETLADALTGLEYFLEGVESTRQTASEVLEMAETSLADLGFPAKEVA</sequence>
<feature type="domain" description="Scaffold protein FimL second" evidence="2">
    <location>
        <begin position="154"/>
        <end position="295"/>
    </location>
</feature>
<protein>
    <submittedName>
        <fullName evidence="3">Ferrous iron transporter B</fullName>
    </submittedName>
</protein>
<dbReference type="InterPro" id="IPR036641">
    <property type="entry name" value="HPT_dom_sf"/>
</dbReference>
<dbReference type="SUPFAM" id="SSF47226">
    <property type="entry name" value="Histidine-containing phosphotransfer domain, HPT domain"/>
    <property type="match status" value="2"/>
</dbReference>
<keyword evidence="4" id="KW-1185">Reference proteome</keyword>
<dbReference type="GO" id="GO:0000160">
    <property type="term" value="P:phosphorelay signal transduction system"/>
    <property type="evidence" value="ECO:0007669"/>
    <property type="project" value="InterPro"/>
</dbReference>
<evidence type="ECO:0000259" key="2">
    <source>
        <dbReference type="Pfam" id="PF26379"/>
    </source>
</evidence>
<dbReference type="AlphaFoldDB" id="A0A853ILV2"/>
<name>A0A853ILV2_9GAMM</name>
<feature type="coiled-coil region" evidence="1">
    <location>
        <begin position="4"/>
        <end position="31"/>
    </location>
</feature>
<evidence type="ECO:0000256" key="1">
    <source>
        <dbReference type="SAM" id="Coils"/>
    </source>
</evidence>